<dbReference type="AlphaFoldDB" id="A0AAN9AT43"/>
<evidence type="ECO:0000313" key="3">
    <source>
        <dbReference type="EMBL" id="KAK7092753.1"/>
    </source>
</evidence>
<dbReference type="Proteomes" id="UP001374579">
    <property type="component" value="Unassembled WGS sequence"/>
</dbReference>
<feature type="region of interest" description="Disordered" evidence="1">
    <location>
        <begin position="124"/>
        <end position="143"/>
    </location>
</feature>
<sequence length="178" mass="19382">MKLQTLFLTLTCLWLSGTGKAVPSPATRSSVWKTLLQPSPGHSASLPQPPEKSQPPDMFHPFQPLDILQTNNFDLAQKLLPVGLVSSIDGIPMEKLPRTFWKAAVLSAEIFGSRGGVGGLSILPAPPEKGEEEEGESMEQDDMGASAYCTTDECVQMMKEYEEWRAQNGYGTVGGRWG</sequence>
<reference evidence="3 4" key="1">
    <citation type="submission" date="2024-02" db="EMBL/GenBank/DDBJ databases">
        <title>Chromosome-scale genome assembly of the rough periwinkle Littorina saxatilis.</title>
        <authorList>
            <person name="De Jode A."/>
            <person name="Faria R."/>
            <person name="Formenti G."/>
            <person name="Sims Y."/>
            <person name="Smith T.P."/>
            <person name="Tracey A."/>
            <person name="Wood J.M.D."/>
            <person name="Zagrodzka Z.B."/>
            <person name="Johannesson K."/>
            <person name="Butlin R.K."/>
            <person name="Leder E.H."/>
        </authorList>
    </citation>
    <scope>NUCLEOTIDE SEQUENCE [LARGE SCALE GENOMIC DNA]</scope>
    <source>
        <strain evidence="3">Snail1</strain>
        <tissue evidence="3">Muscle</tissue>
    </source>
</reference>
<feature type="compositionally biased region" description="Polar residues" evidence="1">
    <location>
        <begin position="37"/>
        <end position="46"/>
    </location>
</feature>
<evidence type="ECO:0000313" key="4">
    <source>
        <dbReference type="Proteomes" id="UP001374579"/>
    </source>
</evidence>
<evidence type="ECO:0000256" key="1">
    <source>
        <dbReference type="SAM" id="MobiDB-lite"/>
    </source>
</evidence>
<accession>A0AAN9AT43</accession>
<feature type="chain" id="PRO_5042950643" evidence="2">
    <location>
        <begin position="22"/>
        <end position="178"/>
    </location>
</feature>
<feature type="region of interest" description="Disordered" evidence="1">
    <location>
        <begin position="37"/>
        <end position="56"/>
    </location>
</feature>
<protein>
    <submittedName>
        <fullName evidence="3">Uncharacterized protein</fullName>
    </submittedName>
</protein>
<comment type="caution">
    <text evidence="3">The sequence shown here is derived from an EMBL/GenBank/DDBJ whole genome shotgun (WGS) entry which is preliminary data.</text>
</comment>
<evidence type="ECO:0000256" key="2">
    <source>
        <dbReference type="SAM" id="SignalP"/>
    </source>
</evidence>
<feature type="compositionally biased region" description="Acidic residues" evidence="1">
    <location>
        <begin position="130"/>
        <end position="142"/>
    </location>
</feature>
<organism evidence="3 4">
    <name type="scientific">Littorina saxatilis</name>
    <dbReference type="NCBI Taxonomy" id="31220"/>
    <lineage>
        <taxon>Eukaryota</taxon>
        <taxon>Metazoa</taxon>
        <taxon>Spiralia</taxon>
        <taxon>Lophotrochozoa</taxon>
        <taxon>Mollusca</taxon>
        <taxon>Gastropoda</taxon>
        <taxon>Caenogastropoda</taxon>
        <taxon>Littorinimorpha</taxon>
        <taxon>Littorinoidea</taxon>
        <taxon>Littorinidae</taxon>
        <taxon>Littorina</taxon>
    </lineage>
</organism>
<feature type="signal peptide" evidence="2">
    <location>
        <begin position="1"/>
        <end position="21"/>
    </location>
</feature>
<gene>
    <name evidence="3" type="ORF">V1264_008450</name>
</gene>
<proteinExistence type="predicted"/>
<name>A0AAN9AT43_9CAEN</name>
<keyword evidence="4" id="KW-1185">Reference proteome</keyword>
<keyword evidence="2" id="KW-0732">Signal</keyword>
<dbReference type="EMBL" id="JBAMIC010000021">
    <property type="protein sequence ID" value="KAK7092753.1"/>
    <property type="molecule type" value="Genomic_DNA"/>
</dbReference>